<keyword evidence="16" id="KW-1185">Reference proteome</keyword>
<dbReference type="OrthoDB" id="9764669at2"/>
<dbReference type="PANTHER" id="PTHR30069">
    <property type="entry name" value="TONB-DEPENDENT OUTER MEMBRANE RECEPTOR"/>
    <property type="match status" value="1"/>
</dbReference>
<evidence type="ECO:0000259" key="13">
    <source>
        <dbReference type="Pfam" id="PF00593"/>
    </source>
</evidence>
<evidence type="ECO:0000313" key="16">
    <source>
        <dbReference type="Proteomes" id="UP000032266"/>
    </source>
</evidence>
<dbReference type="RefSeq" id="WP_044617341.1">
    <property type="nucleotide sequence ID" value="NZ_CP007142.1"/>
</dbReference>
<keyword evidence="4 11" id="KW-1134">Transmembrane beta strand</keyword>
<dbReference type="GO" id="GO:0044718">
    <property type="term" value="P:siderophore transmembrane transport"/>
    <property type="evidence" value="ECO:0007669"/>
    <property type="project" value="TreeGrafter"/>
</dbReference>
<dbReference type="EMBL" id="CP007142">
    <property type="protein sequence ID" value="AJQ94910.1"/>
    <property type="molecule type" value="Genomic_DNA"/>
</dbReference>
<comment type="subcellular location">
    <subcellularLocation>
        <location evidence="1 11">Cell outer membrane</location>
        <topology evidence="1 11">Multi-pass membrane protein</topology>
    </subcellularLocation>
</comment>
<dbReference type="HOGENOM" id="CLU_008287_18_0_6"/>
<evidence type="ECO:0000256" key="8">
    <source>
        <dbReference type="ARBA" id="ARBA00023136"/>
    </source>
</evidence>
<dbReference type="Proteomes" id="UP000032266">
    <property type="component" value="Chromosome"/>
</dbReference>
<name>A0A0C5V626_9GAMM</name>
<dbReference type="InterPro" id="IPR037066">
    <property type="entry name" value="Plug_dom_sf"/>
</dbReference>
<evidence type="ECO:0000256" key="9">
    <source>
        <dbReference type="ARBA" id="ARBA00023170"/>
    </source>
</evidence>
<keyword evidence="7 12" id="KW-0798">TonB box</keyword>
<dbReference type="Pfam" id="PF07715">
    <property type="entry name" value="Plug"/>
    <property type="match status" value="1"/>
</dbReference>
<dbReference type="InterPro" id="IPR000531">
    <property type="entry name" value="Beta-barrel_TonB"/>
</dbReference>
<proteinExistence type="inferred from homology"/>
<dbReference type="GO" id="GO:0009279">
    <property type="term" value="C:cell outer membrane"/>
    <property type="evidence" value="ECO:0007669"/>
    <property type="project" value="UniProtKB-SubCell"/>
</dbReference>
<dbReference type="KEGG" id="gsn:YC6258_02872"/>
<evidence type="ECO:0000256" key="7">
    <source>
        <dbReference type="ARBA" id="ARBA00023077"/>
    </source>
</evidence>
<feature type="domain" description="TonB-dependent receptor-like beta-barrel" evidence="13">
    <location>
        <begin position="215"/>
        <end position="602"/>
    </location>
</feature>
<keyword evidence="6" id="KW-0732">Signal</keyword>
<keyword evidence="9 15" id="KW-0675">Receptor</keyword>
<evidence type="ECO:0000256" key="12">
    <source>
        <dbReference type="RuleBase" id="RU003357"/>
    </source>
</evidence>
<dbReference type="SUPFAM" id="SSF56935">
    <property type="entry name" value="Porins"/>
    <property type="match status" value="1"/>
</dbReference>
<evidence type="ECO:0000313" key="15">
    <source>
        <dbReference type="EMBL" id="AJQ94910.1"/>
    </source>
</evidence>
<evidence type="ECO:0000256" key="11">
    <source>
        <dbReference type="PROSITE-ProRule" id="PRU01360"/>
    </source>
</evidence>
<keyword evidence="5 11" id="KW-0812">Transmembrane</keyword>
<evidence type="ECO:0000256" key="10">
    <source>
        <dbReference type="ARBA" id="ARBA00023237"/>
    </source>
</evidence>
<dbReference type="Gene3D" id="2.40.170.20">
    <property type="entry name" value="TonB-dependent receptor, beta-barrel domain"/>
    <property type="match status" value="1"/>
</dbReference>
<dbReference type="Gene3D" id="2.170.130.10">
    <property type="entry name" value="TonB-dependent receptor, plug domain"/>
    <property type="match status" value="1"/>
</dbReference>
<organism evidence="15 16">
    <name type="scientific">Gynuella sunshinyii YC6258</name>
    <dbReference type="NCBI Taxonomy" id="1445510"/>
    <lineage>
        <taxon>Bacteria</taxon>
        <taxon>Pseudomonadati</taxon>
        <taxon>Pseudomonadota</taxon>
        <taxon>Gammaproteobacteria</taxon>
        <taxon>Oceanospirillales</taxon>
        <taxon>Saccharospirillaceae</taxon>
        <taxon>Gynuella</taxon>
    </lineage>
</organism>
<gene>
    <name evidence="15" type="ORF">YC6258_02872</name>
</gene>
<protein>
    <submittedName>
        <fullName evidence="15">Outer membrane cobalamin receptor protein</fullName>
    </submittedName>
</protein>
<dbReference type="AlphaFoldDB" id="A0A0C5V626"/>
<evidence type="ECO:0000256" key="1">
    <source>
        <dbReference type="ARBA" id="ARBA00004571"/>
    </source>
</evidence>
<dbReference type="InterPro" id="IPR039426">
    <property type="entry name" value="TonB-dep_rcpt-like"/>
</dbReference>
<keyword evidence="10 11" id="KW-0998">Cell outer membrane</keyword>
<dbReference type="PANTHER" id="PTHR30069:SF29">
    <property type="entry name" value="HEMOGLOBIN AND HEMOGLOBIN-HAPTOGLOBIN-BINDING PROTEIN 1-RELATED"/>
    <property type="match status" value="1"/>
</dbReference>
<feature type="domain" description="TonB-dependent receptor plug" evidence="14">
    <location>
        <begin position="35"/>
        <end position="140"/>
    </location>
</feature>
<sequence length="632" mass="71592">MKQPVFVLIAGVALHIGAAELDPLVITGTKTAKTQDESPISTTVITRQQIQQQQASTLAEVLQAVPGLHIQEIHGQNGGELLMQGMTGNHILILKDGIPVRQSGANGTNLSSIGLSGVSRIEVVPGNASALYGNAAMGGVINLITEERRREWLTFGMNLRQNEVDSSLPSEQIFNLDHGVTFGQVRLSSQWQWHERAPYDVSPTDGSEEISGLNQWSGRETIDIQHASDLSSRLWLNIDNAEYNRDYDHVLANQAFPYRYRREDSRVEYGYRLTGGLWNIDVSGDDSYLKTIEDNLNTIDREVTRTTKAGNQQLLGQRTFMFSSHDVTTGMTLSREWMDQKAAENEVDNKQSESIEWFVQDDWYLPHRVELITGLRSQWNNDFGFQTVPNVSLRWDISDELYLRAGSGLGYRVPNLKERYYRFDHSIYGYEVLGNSDLKPELAWSSQLELGYRGLSMAVFYKDLTNLIDTELDETVNNGIDTYRYSNIGSASIVGANVSFQKVLGQYEWQFNHQWLQTEDSDTGLSLNKRPDNQTNLQLSRTIDHPWWKVQKTRLSVGADYTGEQYYQAEQSLKSPDYLLFDATISLTFSNQLQLSLKGSNLSNVQADSDQENDLRPIVGRQWSLNVIYHVY</sequence>
<dbReference type="InterPro" id="IPR012910">
    <property type="entry name" value="Plug_dom"/>
</dbReference>
<evidence type="ECO:0000256" key="4">
    <source>
        <dbReference type="ARBA" id="ARBA00022452"/>
    </source>
</evidence>
<evidence type="ECO:0000256" key="2">
    <source>
        <dbReference type="ARBA" id="ARBA00008143"/>
    </source>
</evidence>
<evidence type="ECO:0000256" key="5">
    <source>
        <dbReference type="ARBA" id="ARBA00022692"/>
    </source>
</evidence>
<comment type="similarity">
    <text evidence="2">Belongs to the TonB-dependent receptor family. Hemoglobin/haptoglobin binding protein subfamily.</text>
</comment>
<dbReference type="GO" id="GO:0015344">
    <property type="term" value="F:siderophore uptake transmembrane transporter activity"/>
    <property type="evidence" value="ECO:0007669"/>
    <property type="project" value="TreeGrafter"/>
</dbReference>
<keyword evidence="8 11" id="KW-0472">Membrane</keyword>
<accession>A0A0C5V626</accession>
<dbReference type="PROSITE" id="PS52016">
    <property type="entry name" value="TONB_DEPENDENT_REC_3"/>
    <property type="match status" value="1"/>
</dbReference>
<evidence type="ECO:0000256" key="6">
    <source>
        <dbReference type="ARBA" id="ARBA00022729"/>
    </source>
</evidence>
<evidence type="ECO:0000256" key="3">
    <source>
        <dbReference type="ARBA" id="ARBA00022448"/>
    </source>
</evidence>
<dbReference type="InterPro" id="IPR036942">
    <property type="entry name" value="Beta-barrel_TonB_sf"/>
</dbReference>
<evidence type="ECO:0000259" key="14">
    <source>
        <dbReference type="Pfam" id="PF07715"/>
    </source>
</evidence>
<dbReference type="Pfam" id="PF00593">
    <property type="entry name" value="TonB_dep_Rec_b-barrel"/>
    <property type="match status" value="1"/>
</dbReference>
<dbReference type="STRING" id="1445510.YC6258_02872"/>
<reference evidence="15 16" key="1">
    <citation type="submission" date="2014-01" db="EMBL/GenBank/DDBJ databases">
        <title>Full genme sequencing of cellulolytic bacterium Gynuella sunshinyii YC6258T gen. nov., sp. nov.</title>
        <authorList>
            <person name="Khan H."/>
            <person name="Chung E.J."/>
            <person name="Chung Y.R."/>
        </authorList>
    </citation>
    <scope>NUCLEOTIDE SEQUENCE [LARGE SCALE GENOMIC DNA]</scope>
    <source>
        <strain evidence="15 16">YC6258</strain>
    </source>
</reference>
<keyword evidence="3 11" id="KW-0813">Transport</keyword>